<keyword evidence="4" id="KW-0679">Respiratory chain</keyword>
<keyword evidence="6" id="KW-0249">Electron transport</keyword>
<feature type="signal peptide" evidence="9">
    <location>
        <begin position="1"/>
        <end position="35"/>
    </location>
</feature>
<evidence type="ECO:0000256" key="8">
    <source>
        <dbReference type="PROSITE-ProRule" id="PRU00433"/>
    </source>
</evidence>
<dbReference type="PRINTS" id="PR00605">
    <property type="entry name" value="CYTCHROMECIC"/>
</dbReference>
<comment type="caution">
    <text evidence="11">The sequence shown here is derived from an EMBL/GenBank/DDBJ whole genome shotgun (WGS) entry which is preliminary data.</text>
</comment>
<feature type="chain" id="PRO_5015883941" evidence="9">
    <location>
        <begin position="36"/>
        <end position="120"/>
    </location>
</feature>
<dbReference type="PROSITE" id="PS51007">
    <property type="entry name" value="CYTC"/>
    <property type="match status" value="1"/>
</dbReference>
<evidence type="ECO:0000259" key="10">
    <source>
        <dbReference type="PROSITE" id="PS51007"/>
    </source>
</evidence>
<keyword evidence="2" id="KW-0813">Transport</keyword>
<keyword evidence="9" id="KW-0732">Signal</keyword>
<dbReference type="Proteomes" id="UP000248916">
    <property type="component" value="Unassembled WGS sequence"/>
</dbReference>
<keyword evidence="3 8" id="KW-0349">Heme</keyword>
<dbReference type="Gene3D" id="1.10.760.10">
    <property type="entry name" value="Cytochrome c-like domain"/>
    <property type="match status" value="1"/>
</dbReference>
<keyword evidence="7 8" id="KW-0408">Iron</keyword>
<gene>
    <name evidence="11" type="ORF">LX81_03004</name>
</gene>
<sequence length="120" mass="12176">MKITPTGLRLTSHGSPTGLSAVLLAFLAVPLAAQEADPEAGRTIFTKAAQPQCALCHVLADADAEGKVGPNLDELQPSVDQVRAAVTSGVGVMPAFEGTLSEEEIETVSTYVAEVAGSGG</sequence>
<dbReference type="InterPro" id="IPR036909">
    <property type="entry name" value="Cyt_c-like_dom_sf"/>
</dbReference>
<dbReference type="OrthoDB" id="9805828at2"/>
<dbReference type="SUPFAM" id="SSF46626">
    <property type="entry name" value="Cytochrome c"/>
    <property type="match status" value="1"/>
</dbReference>
<name>A0A2W7N1E5_9RHOB</name>
<evidence type="ECO:0000256" key="3">
    <source>
        <dbReference type="ARBA" id="ARBA00022617"/>
    </source>
</evidence>
<evidence type="ECO:0000313" key="12">
    <source>
        <dbReference type="Proteomes" id="UP000248916"/>
    </source>
</evidence>
<accession>A0A2W7N1E5</accession>
<dbReference type="RefSeq" id="WP_111538096.1">
    <property type="nucleotide sequence ID" value="NZ_QKZL01000015.1"/>
</dbReference>
<dbReference type="InterPro" id="IPR009056">
    <property type="entry name" value="Cyt_c-like_dom"/>
</dbReference>
<evidence type="ECO:0000256" key="6">
    <source>
        <dbReference type="ARBA" id="ARBA00022982"/>
    </source>
</evidence>
<evidence type="ECO:0000313" key="11">
    <source>
        <dbReference type="EMBL" id="PZX14205.1"/>
    </source>
</evidence>
<keyword evidence="12" id="KW-1185">Reference proteome</keyword>
<evidence type="ECO:0000256" key="5">
    <source>
        <dbReference type="ARBA" id="ARBA00022723"/>
    </source>
</evidence>
<dbReference type="GO" id="GO:0005506">
    <property type="term" value="F:iron ion binding"/>
    <property type="evidence" value="ECO:0007669"/>
    <property type="project" value="InterPro"/>
</dbReference>
<dbReference type="AlphaFoldDB" id="A0A2W7N1E5"/>
<dbReference type="EMBL" id="QKZL01000015">
    <property type="protein sequence ID" value="PZX14205.1"/>
    <property type="molecule type" value="Genomic_DNA"/>
</dbReference>
<evidence type="ECO:0000256" key="2">
    <source>
        <dbReference type="ARBA" id="ARBA00022448"/>
    </source>
</evidence>
<evidence type="ECO:0000256" key="9">
    <source>
        <dbReference type="SAM" id="SignalP"/>
    </source>
</evidence>
<feature type="domain" description="Cytochrome c" evidence="10">
    <location>
        <begin position="36"/>
        <end position="116"/>
    </location>
</feature>
<reference evidence="11 12" key="1">
    <citation type="submission" date="2018-06" db="EMBL/GenBank/DDBJ databases">
        <title>Genomic Encyclopedia of Archaeal and Bacterial Type Strains, Phase II (KMG-II): from individual species to whole genera.</title>
        <authorList>
            <person name="Goeker M."/>
        </authorList>
    </citation>
    <scope>NUCLEOTIDE SEQUENCE [LARGE SCALE GENOMIC DNA]</scope>
    <source>
        <strain evidence="11 12">DSM 22009</strain>
    </source>
</reference>
<dbReference type="InterPro" id="IPR008168">
    <property type="entry name" value="Cyt_C_IC"/>
</dbReference>
<dbReference type="Pfam" id="PF13442">
    <property type="entry name" value="Cytochrome_CBB3"/>
    <property type="match status" value="1"/>
</dbReference>
<comment type="cofactor">
    <cofactor evidence="1">
        <name>heme c</name>
        <dbReference type="ChEBI" id="CHEBI:61717"/>
    </cofactor>
</comment>
<evidence type="ECO:0000256" key="4">
    <source>
        <dbReference type="ARBA" id="ARBA00022660"/>
    </source>
</evidence>
<evidence type="ECO:0000256" key="1">
    <source>
        <dbReference type="ARBA" id="ARBA00001926"/>
    </source>
</evidence>
<dbReference type="GO" id="GO:0009055">
    <property type="term" value="F:electron transfer activity"/>
    <property type="evidence" value="ECO:0007669"/>
    <property type="project" value="InterPro"/>
</dbReference>
<evidence type="ECO:0000256" key="7">
    <source>
        <dbReference type="ARBA" id="ARBA00023004"/>
    </source>
</evidence>
<organism evidence="11 12">
    <name type="scientific">Palleronia aestuarii</name>
    <dbReference type="NCBI Taxonomy" id="568105"/>
    <lineage>
        <taxon>Bacteria</taxon>
        <taxon>Pseudomonadati</taxon>
        <taxon>Pseudomonadota</taxon>
        <taxon>Alphaproteobacteria</taxon>
        <taxon>Rhodobacterales</taxon>
        <taxon>Roseobacteraceae</taxon>
        <taxon>Palleronia</taxon>
    </lineage>
</organism>
<protein>
    <submittedName>
        <fullName evidence="11">Cbb3-type cytochrome c oxidase subunit III</fullName>
    </submittedName>
</protein>
<keyword evidence="5 8" id="KW-0479">Metal-binding</keyword>
<proteinExistence type="predicted"/>
<dbReference type="GO" id="GO:0020037">
    <property type="term" value="F:heme binding"/>
    <property type="evidence" value="ECO:0007669"/>
    <property type="project" value="InterPro"/>
</dbReference>